<dbReference type="EMBL" id="KK583229">
    <property type="protein sequence ID" value="KDO25759.1"/>
    <property type="molecule type" value="Genomic_DNA"/>
</dbReference>
<organism evidence="1 2">
    <name type="scientific">Saprolegnia parasitica (strain CBS 223.65)</name>
    <dbReference type="NCBI Taxonomy" id="695850"/>
    <lineage>
        <taxon>Eukaryota</taxon>
        <taxon>Sar</taxon>
        <taxon>Stramenopiles</taxon>
        <taxon>Oomycota</taxon>
        <taxon>Saprolegniomycetes</taxon>
        <taxon>Saprolegniales</taxon>
        <taxon>Saprolegniaceae</taxon>
        <taxon>Saprolegnia</taxon>
    </lineage>
</organism>
<sequence>MGTLQLRFDTTSDVFERAFSLQVRRAGLHVAALTTKVATHIGAPPGSNASAYVLNGLPRRFDALPLVEL</sequence>
<gene>
    <name evidence="1" type="ORF">SPRG_09057</name>
</gene>
<dbReference type="RefSeq" id="XP_012203567.1">
    <property type="nucleotide sequence ID" value="XM_012348177.1"/>
</dbReference>
<dbReference type="KEGG" id="spar:SPRG_09057"/>
<name>A0A067C4S2_SAPPC</name>
<dbReference type="Proteomes" id="UP000030745">
    <property type="component" value="Unassembled WGS sequence"/>
</dbReference>
<evidence type="ECO:0000313" key="2">
    <source>
        <dbReference type="Proteomes" id="UP000030745"/>
    </source>
</evidence>
<protein>
    <submittedName>
        <fullName evidence="1">Uncharacterized protein</fullName>
    </submittedName>
</protein>
<dbReference type="AlphaFoldDB" id="A0A067C4S2"/>
<reference evidence="1 2" key="1">
    <citation type="journal article" date="2013" name="PLoS Genet.">
        <title>Distinctive expansion of potential virulence genes in the genome of the oomycete fish pathogen Saprolegnia parasitica.</title>
        <authorList>
            <person name="Jiang R.H."/>
            <person name="de Bruijn I."/>
            <person name="Haas B.J."/>
            <person name="Belmonte R."/>
            <person name="Lobach L."/>
            <person name="Christie J."/>
            <person name="van den Ackerveken G."/>
            <person name="Bottin A."/>
            <person name="Bulone V."/>
            <person name="Diaz-Moreno S.M."/>
            <person name="Dumas B."/>
            <person name="Fan L."/>
            <person name="Gaulin E."/>
            <person name="Govers F."/>
            <person name="Grenville-Briggs L.J."/>
            <person name="Horner N.R."/>
            <person name="Levin J.Z."/>
            <person name="Mammella M."/>
            <person name="Meijer H.J."/>
            <person name="Morris P."/>
            <person name="Nusbaum C."/>
            <person name="Oome S."/>
            <person name="Phillips A.J."/>
            <person name="van Rooyen D."/>
            <person name="Rzeszutek E."/>
            <person name="Saraiva M."/>
            <person name="Secombes C.J."/>
            <person name="Seidl M.F."/>
            <person name="Snel B."/>
            <person name="Stassen J.H."/>
            <person name="Sykes S."/>
            <person name="Tripathy S."/>
            <person name="van den Berg H."/>
            <person name="Vega-Arreguin J.C."/>
            <person name="Wawra S."/>
            <person name="Young S.K."/>
            <person name="Zeng Q."/>
            <person name="Dieguez-Uribeondo J."/>
            <person name="Russ C."/>
            <person name="Tyler B.M."/>
            <person name="van West P."/>
        </authorList>
    </citation>
    <scope>NUCLEOTIDE SEQUENCE [LARGE SCALE GENOMIC DNA]</scope>
    <source>
        <strain evidence="1 2">CBS 223.65</strain>
    </source>
</reference>
<keyword evidence="2" id="KW-1185">Reference proteome</keyword>
<dbReference type="GeneID" id="24131255"/>
<proteinExistence type="predicted"/>
<evidence type="ECO:0000313" key="1">
    <source>
        <dbReference type="EMBL" id="KDO25759.1"/>
    </source>
</evidence>
<accession>A0A067C4S2</accession>
<dbReference type="VEuPathDB" id="FungiDB:SPRG_09057"/>